<reference evidence="2" key="1">
    <citation type="journal article" date="2020" name="MBio">
        <title>Horizontal gene transfer to a defensive symbiont with a reduced genome amongst a multipartite beetle microbiome.</title>
        <authorList>
            <person name="Waterworth S.C."/>
            <person name="Florez L.V."/>
            <person name="Rees E.R."/>
            <person name="Hertweck C."/>
            <person name="Kaltenpoth M."/>
            <person name="Kwan J.C."/>
        </authorList>
    </citation>
    <scope>NUCLEOTIDE SEQUENCE [LARGE SCALE GENOMIC DNA]</scope>
</reference>
<dbReference type="EMBL" id="WNDP01000058">
    <property type="protein sequence ID" value="KAF1024560.1"/>
    <property type="molecule type" value="Genomic_DNA"/>
</dbReference>
<organism evidence="1 2">
    <name type="scientific">Acinetobacter bereziniae</name>
    <name type="common">Acinetobacter genomosp. 10</name>
    <dbReference type="NCBI Taxonomy" id="106648"/>
    <lineage>
        <taxon>Bacteria</taxon>
        <taxon>Pseudomonadati</taxon>
        <taxon>Pseudomonadota</taxon>
        <taxon>Gammaproteobacteria</taxon>
        <taxon>Moraxellales</taxon>
        <taxon>Moraxellaceae</taxon>
        <taxon>Acinetobacter</taxon>
    </lineage>
</organism>
<dbReference type="InterPro" id="IPR043767">
    <property type="entry name" value="DUF5713"/>
</dbReference>
<evidence type="ECO:0000313" key="2">
    <source>
        <dbReference type="Proteomes" id="UP000490535"/>
    </source>
</evidence>
<gene>
    <name evidence="1" type="ORF">GAK29_02485</name>
</gene>
<accession>A0A833PF35</accession>
<dbReference type="Proteomes" id="UP000490535">
    <property type="component" value="Unassembled WGS sequence"/>
</dbReference>
<sequence>MFNDLLLPMFDDEYYPDILVAEIKQLIEKFAKKVARTSFSDAEIYSLANLTVIEINEMKPQFEDLDSSLDDTAADYIAEALMMVVQDQGYLDLEMEELVANRVVNHSLFLYMRLKISKMMKRIAIQLSVKSRPS</sequence>
<dbReference type="Pfam" id="PF18977">
    <property type="entry name" value="DUF5713"/>
    <property type="match status" value="1"/>
</dbReference>
<comment type="caution">
    <text evidence="1">The sequence shown here is derived from an EMBL/GenBank/DDBJ whole genome shotgun (WGS) entry which is preliminary data.</text>
</comment>
<protein>
    <submittedName>
        <fullName evidence="1">Uncharacterized protein</fullName>
    </submittedName>
</protein>
<evidence type="ECO:0000313" key="1">
    <source>
        <dbReference type="EMBL" id="KAF1024560.1"/>
    </source>
</evidence>
<name>A0A833PF35_ACIBZ</name>
<proteinExistence type="predicted"/>
<dbReference type="AlphaFoldDB" id="A0A833PF35"/>